<proteinExistence type="predicted"/>
<name>A0ABT8I2W7_9BACL</name>
<dbReference type="EMBL" id="JAUHTR010000015">
    <property type="protein sequence ID" value="MDN4526832.1"/>
    <property type="molecule type" value="Genomic_DNA"/>
</dbReference>
<gene>
    <name evidence="2" type="ORF">QYB97_20290</name>
</gene>
<feature type="domain" description="Na+-translocating membrane potential-generating system MpsC" evidence="1">
    <location>
        <begin position="2"/>
        <end position="107"/>
    </location>
</feature>
<feature type="domain" description="Na+-translocating membrane potential-generating system MpsC" evidence="1">
    <location>
        <begin position="132"/>
        <end position="222"/>
    </location>
</feature>
<keyword evidence="3" id="KW-1185">Reference proteome</keyword>
<dbReference type="Proteomes" id="UP001172721">
    <property type="component" value="Unassembled WGS sequence"/>
</dbReference>
<comment type="caution">
    <text evidence="2">The sequence shown here is derived from an EMBL/GenBank/DDBJ whole genome shotgun (WGS) entry which is preliminary data.</text>
</comment>
<protein>
    <submittedName>
        <fullName evidence="2">Na-translocating system protein MpsC family protein</fullName>
    </submittedName>
</protein>
<reference evidence="2" key="1">
    <citation type="submission" date="2023-07" db="EMBL/GenBank/DDBJ databases">
        <title>Fictibacillus sp. isolated from freshwater pond.</title>
        <authorList>
            <person name="Kirdat K."/>
            <person name="Bhat A."/>
            <person name="Mourya A."/>
            <person name="Yadav A."/>
        </authorList>
    </citation>
    <scope>NUCLEOTIDE SEQUENCE</scope>
    <source>
        <strain evidence="2">NE201</strain>
    </source>
</reference>
<sequence length="224" mass="25887">MSIEVQISSYMGKLLRDNFGKGPESAFVTIEHPFIFIHIRNFISPMESALLKQGKESTVEETRETMLSGLLPEIQAYIMALTGTEYEKFFYDWNTANQSMMITGVVNKEEMLQFDYPYSKKDEVEKKINEISHMVQKTPEQTVTGMVNDRILVCLRDGILVTIEKELIQKGYAKPLKVTKRTLEKKFFINDGIDPILGKKLTDVFCDWDFDTDTGFLVFYFSPR</sequence>
<evidence type="ECO:0000313" key="2">
    <source>
        <dbReference type="EMBL" id="MDN4526832.1"/>
    </source>
</evidence>
<accession>A0ABT8I2W7</accession>
<dbReference type="RefSeq" id="WP_301167853.1">
    <property type="nucleotide sequence ID" value="NZ_JAUHTR010000015.1"/>
</dbReference>
<dbReference type="InterPro" id="IPR018745">
    <property type="entry name" value="MpsC"/>
</dbReference>
<evidence type="ECO:0000259" key="1">
    <source>
        <dbReference type="Pfam" id="PF10057"/>
    </source>
</evidence>
<evidence type="ECO:0000313" key="3">
    <source>
        <dbReference type="Proteomes" id="UP001172721"/>
    </source>
</evidence>
<organism evidence="2 3">
    <name type="scientific">Fictibacillus fluitans</name>
    <dbReference type="NCBI Taxonomy" id="3058422"/>
    <lineage>
        <taxon>Bacteria</taxon>
        <taxon>Bacillati</taxon>
        <taxon>Bacillota</taxon>
        <taxon>Bacilli</taxon>
        <taxon>Bacillales</taxon>
        <taxon>Fictibacillaceae</taxon>
        <taxon>Fictibacillus</taxon>
    </lineage>
</organism>
<dbReference type="Pfam" id="PF10057">
    <property type="entry name" value="MpsC"/>
    <property type="match status" value="2"/>
</dbReference>